<dbReference type="PANTHER" id="PTHR23502:SF132">
    <property type="entry name" value="POLYAMINE TRANSPORTER 2-RELATED"/>
    <property type="match status" value="1"/>
</dbReference>
<gene>
    <name evidence="10" type="ORF">DWV00_06635</name>
</gene>
<feature type="transmembrane region" description="Helical" evidence="8">
    <location>
        <begin position="20"/>
        <end position="40"/>
    </location>
</feature>
<proteinExistence type="inferred from homology"/>
<evidence type="ECO:0000256" key="7">
    <source>
        <dbReference type="ARBA" id="ARBA00023136"/>
    </source>
</evidence>
<feature type="transmembrane region" description="Helical" evidence="8">
    <location>
        <begin position="223"/>
        <end position="244"/>
    </location>
</feature>
<dbReference type="PROSITE" id="PS50850">
    <property type="entry name" value="MFS"/>
    <property type="match status" value="1"/>
</dbReference>
<dbReference type="Gene3D" id="1.20.1720.10">
    <property type="entry name" value="Multidrug resistance protein D"/>
    <property type="match status" value="1"/>
</dbReference>
<feature type="transmembrane region" description="Helical" evidence="8">
    <location>
        <begin position="52"/>
        <end position="71"/>
    </location>
</feature>
<dbReference type="CDD" id="cd17320">
    <property type="entry name" value="MFS_MdfA_MDR_like"/>
    <property type="match status" value="1"/>
</dbReference>
<evidence type="ECO:0000256" key="2">
    <source>
        <dbReference type="ARBA" id="ARBA00006236"/>
    </source>
</evidence>
<evidence type="ECO:0000256" key="5">
    <source>
        <dbReference type="ARBA" id="ARBA00022692"/>
    </source>
</evidence>
<dbReference type="InterPro" id="IPR004812">
    <property type="entry name" value="Efflux_drug-R_Bcr/CmlA"/>
</dbReference>
<comment type="caution">
    <text evidence="10">The sequence shown here is derived from an EMBL/GenBank/DDBJ whole genome shotgun (WGS) entry which is preliminary data.</text>
</comment>
<keyword evidence="5 8" id="KW-0812">Transmembrane</keyword>
<keyword evidence="8" id="KW-0997">Cell inner membrane</keyword>
<evidence type="ECO:0000256" key="1">
    <source>
        <dbReference type="ARBA" id="ARBA00004651"/>
    </source>
</evidence>
<evidence type="ECO:0000256" key="3">
    <source>
        <dbReference type="ARBA" id="ARBA00022448"/>
    </source>
</evidence>
<feature type="transmembrane region" description="Helical" evidence="8">
    <location>
        <begin position="138"/>
        <end position="157"/>
    </location>
</feature>
<feature type="transmembrane region" description="Helical" evidence="8">
    <location>
        <begin position="278"/>
        <end position="303"/>
    </location>
</feature>
<dbReference type="NCBIfam" id="TIGR00710">
    <property type="entry name" value="efflux_Bcr_CflA"/>
    <property type="match status" value="1"/>
</dbReference>
<feature type="transmembrane region" description="Helical" evidence="8">
    <location>
        <begin position="77"/>
        <end position="96"/>
    </location>
</feature>
<evidence type="ECO:0000313" key="11">
    <source>
        <dbReference type="Proteomes" id="UP000256838"/>
    </source>
</evidence>
<dbReference type="Proteomes" id="UP000256838">
    <property type="component" value="Unassembled WGS sequence"/>
</dbReference>
<comment type="similarity">
    <text evidence="2 8">Belongs to the major facilitator superfamily. Bcr/CmlA family.</text>
</comment>
<dbReference type="InterPro" id="IPR036259">
    <property type="entry name" value="MFS_trans_sf"/>
</dbReference>
<evidence type="ECO:0000256" key="6">
    <source>
        <dbReference type="ARBA" id="ARBA00022989"/>
    </source>
</evidence>
<dbReference type="SUPFAM" id="SSF103473">
    <property type="entry name" value="MFS general substrate transporter"/>
    <property type="match status" value="1"/>
</dbReference>
<feature type="transmembrane region" description="Helical" evidence="8">
    <location>
        <begin position="108"/>
        <end position="132"/>
    </location>
</feature>
<dbReference type="GO" id="GO:1990961">
    <property type="term" value="P:xenobiotic detoxification by transmembrane export across the plasma membrane"/>
    <property type="evidence" value="ECO:0007669"/>
    <property type="project" value="InterPro"/>
</dbReference>
<organism evidence="10 11">
    <name type="scientific">Trinickia dinghuensis</name>
    <dbReference type="NCBI Taxonomy" id="2291023"/>
    <lineage>
        <taxon>Bacteria</taxon>
        <taxon>Pseudomonadati</taxon>
        <taxon>Pseudomonadota</taxon>
        <taxon>Betaproteobacteria</taxon>
        <taxon>Burkholderiales</taxon>
        <taxon>Burkholderiaceae</taxon>
        <taxon>Trinickia</taxon>
    </lineage>
</organism>
<dbReference type="GO" id="GO:0005886">
    <property type="term" value="C:plasma membrane"/>
    <property type="evidence" value="ECO:0007669"/>
    <property type="project" value="UniProtKB-SubCell"/>
</dbReference>
<keyword evidence="4" id="KW-1003">Cell membrane</keyword>
<protein>
    <recommendedName>
        <fullName evidence="8">Bcr/CflA family efflux transporter</fullName>
    </recommendedName>
</protein>
<sequence>MYLPAAAHMAVAFGVGANEIALSVPSYLAGVLIGQLAHGFASDRYGRKPPLYVGLLIYSVSSFACACVGRVDWFVALRFLQGIGGSVGMVLTRAMIRDRTDTRDAARAFSALMLIASVAPLMAPLLGATLLHMGGWRVIFASMGSFGVILFAVCRALPETLDRSRRDLDTRSPGPHHWREIFRDRQFVACALSSGFLQGGMYAYIAMSAIVFLDEYGLSSGRFGIMIAANSLGMVVAAQINAWLIRRVDLQSIVRWGLWTSVASLMFLAGFAEKPPASVLFAAVFVYLSTIGFVAPNSAAIALARHTDSAGSAAALLGSLLFGIGVASGAIVTHVLPDTPTRALMLVMAACSALATLVFYLGQRKRP</sequence>
<evidence type="ECO:0000259" key="9">
    <source>
        <dbReference type="PROSITE" id="PS50850"/>
    </source>
</evidence>
<dbReference type="InterPro" id="IPR011701">
    <property type="entry name" value="MFS"/>
</dbReference>
<comment type="subcellular location">
    <subcellularLocation>
        <location evidence="8">Cell inner membrane</location>
        <topology evidence="8">Multi-pass membrane protein</topology>
    </subcellularLocation>
    <subcellularLocation>
        <location evidence="1">Cell membrane</location>
        <topology evidence="1">Multi-pass membrane protein</topology>
    </subcellularLocation>
</comment>
<keyword evidence="6 8" id="KW-1133">Transmembrane helix</keyword>
<name>A0A3D8K4V0_9BURK</name>
<feature type="transmembrane region" description="Helical" evidence="8">
    <location>
        <begin position="315"/>
        <end position="337"/>
    </location>
</feature>
<comment type="caution">
    <text evidence="8">Lacks conserved residue(s) required for the propagation of feature annotation.</text>
</comment>
<keyword evidence="7 8" id="KW-0472">Membrane</keyword>
<feature type="transmembrane region" description="Helical" evidence="8">
    <location>
        <begin position="256"/>
        <end position="272"/>
    </location>
</feature>
<dbReference type="EMBL" id="QRGA01000003">
    <property type="protein sequence ID" value="RDV00053.1"/>
    <property type="molecule type" value="Genomic_DNA"/>
</dbReference>
<keyword evidence="11" id="KW-1185">Reference proteome</keyword>
<dbReference type="InterPro" id="IPR020846">
    <property type="entry name" value="MFS_dom"/>
</dbReference>
<reference evidence="10 11" key="1">
    <citation type="submission" date="2018-08" db="EMBL/GenBank/DDBJ databases">
        <title>Paraburkholderia sp. DHOM06 isolated from forest soil.</title>
        <authorList>
            <person name="Gao Z.-H."/>
            <person name="Qiu L.-H."/>
        </authorList>
    </citation>
    <scope>NUCLEOTIDE SEQUENCE [LARGE SCALE GENOMIC DNA]</scope>
    <source>
        <strain evidence="10 11">DHOM06</strain>
    </source>
</reference>
<dbReference type="Pfam" id="PF07690">
    <property type="entry name" value="MFS_1"/>
    <property type="match status" value="1"/>
</dbReference>
<dbReference type="GO" id="GO:0042910">
    <property type="term" value="F:xenobiotic transmembrane transporter activity"/>
    <property type="evidence" value="ECO:0007669"/>
    <property type="project" value="InterPro"/>
</dbReference>
<evidence type="ECO:0000256" key="4">
    <source>
        <dbReference type="ARBA" id="ARBA00022475"/>
    </source>
</evidence>
<accession>A0A3D8K4V0</accession>
<dbReference type="PANTHER" id="PTHR23502">
    <property type="entry name" value="MAJOR FACILITATOR SUPERFAMILY"/>
    <property type="match status" value="1"/>
</dbReference>
<keyword evidence="3 8" id="KW-0813">Transport</keyword>
<feature type="domain" description="Major facilitator superfamily (MFS) profile" evidence="9">
    <location>
        <begin position="1"/>
        <end position="367"/>
    </location>
</feature>
<evidence type="ECO:0000256" key="8">
    <source>
        <dbReference type="RuleBase" id="RU365088"/>
    </source>
</evidence>
<feature type="transmembrane region" description="Helical" evidence="8">
    <location>
        <begin position="187"/>
        <end position="211"/>
    </location>
</feature>
<evidence type="ECO:0000313" key="10">
    <source>
        <dbReference type="EMBL" id="RDV00053.1"/>
    </source>
</evidence>
<dbReference type="AlphaFoldDB" id="A0A3D8K4V0"/>
<feature type="transmembrane region" description="Helical" evidence="8">
    <location>
        <begin position="343"/>
        <end position="362"/>
    </location>
</feature>